<keyword evidence="4" id="KW-1185">Reference proteome</keyword>
<comment type="caution">
    <text evidence="3">The sequence shown here is derived from an EMBL/GenBank/DDBJ whole genome shotgun (WGS) entry which is preliminary data.</text>
</comment>
<protein>
    <submittedName>
        <fullName evidence="3">Unnamed protein product</fullName>
    </submittedName>
</protein>
<name>A0A9W6XVP5_9STRA</name>
<keyword evidence="1" id="KW-0863">Zinc-finger</keyword>
<gene>
    <name evidence="3" type="ORF">Pfra01_001678900</name>
</gene>
<dbReference type="AlphaFoldDB" id="A0A9W6XVP5"/>
<dbReference type="EMBL" id="BSXT01001909">
    <property type="protein sequence ID" value="GMF46052.1"/>
    <property type="molecule type" value="Genomic_DNA"/>
</dbReference>
<evidence type="ECO:0000259" key="2">
    <source>
        <dbReference type="PROSITE" id="PS50158"/>
    </source>
</evidence>
<dbReference type="GO" id="GO:0003676">
    <property type="term" value="F:nucleic acid binding"/>
    <property type="evidence" value="ECO:0007669"/>
    <property type="project" value="InterPro"/>
</dbReference>
<reference evidence="3" key="1">
    <citation type="submission" date="2023-04" db="EMBL/GenBank/DDBJ databases">
        <title>Phytophthora fragariaefolia NBRC 109709.</title>
        <authorList>
            <person name="Ichikawa N."/>
            <person name="Sato H."/>
            <person name="Tonouchi N."/>
        </authorList>
    </citation>
    <scope>NUCLEOTIDE SEQUENCE</scope>
    <source>
        <strain evidence="3">NBRC 109709</strain>
    </source>
</reference>
<sequence>MDRSASIPINNVRSKHGENIKFGDGKEGRACFYCFKGGHFKTDCPVMAADRNPNHEGGRLFRTDIKTAPGAKVVRKTATNTRKAVIGDGKNRLNKDGKTTLEKAEEDQMLDDIKRLDPNNQDNGSSAQSLFLQHLAEVEEMVPITPGRSWFTGSLQPGQSHVFTYGNGTVSHSALKGSIKLVVNYWSSPVATVAV</sequence>
<dbReference type="GO" id="GO:0008270">
    <property type="term" value="F:zinc ion binding"/>
    <property type="evidence" value="ECO:0007669"/>
    <property type="project" value="UniProtKB-KW"/>
</dbReference>
<evidence type="ECO:0000256" key="1">
    <source>
        <dbReference type="PROSITE-ProRule" id="PRU00047"/>
    </source>
</evidence>
<dbReference type="InterPro" id="IPR036875">
    <property type="entry name" value="Znf_CCHC_sf"/>
</dbReference>
<dbReference type="OrthoDB" id="127268at2759"/>
<evidence type="ECO:0000313" key="3">
    <source>
        <dbReference type="EMBL" id="GMF46052.1"/>
    </source>
</evidence>
<proteinExistence type="predicted"/>
<organism evidence="3 4">
    <name type="scientific">Phytophthora fragariaefolia</name>
    <dbReference type="NCBI Taxonomy" id="1490495"/>
    <lineage>
        <taxon>Eukaryota</taxon>
        <taxon>Sar</taxon>
        <taxon>Stramenopiles</taxon>
        <taxon>Oomycota</taxon>
        <taxon>Peronosporomycetes</taxon>
        <taxon>Peronosporales</taxon>
        <taxon>Peronosporaceae</taxon>
        <taxon>Phytophthora</taxon>
    </lineage>
</organism>
<keyword evidence="1" id="KW-0862">Zinc</keyword>
<evidence type="ECO:0000313" key="4">
    <source>
        <dbReference type="Proteomes" id="UP001165121"/>
    </source>
</evidence>
<dbReference type="SUPFAM" id="SSF57756">
    <property type="entry name" value="Retrovirus zinc finger-like domains"/>
    <property type="match status" value="1"/>
</dbReference>
<dbReference type="SMART" id="SM00343">
    <property type="entry name" value="ZnF_C2HC"/>
    <property type="match status" value="1"/>
</dbReference>
<dbReference type="PROSITE" id="PS50158">
    <property type="entry name" value="ZF_CCHC"/>
    <property type="match status" value="1"/>
</dbReference>
<keyword evidence="1" id="KW-0479">Metal-binding</keyword>
<dbReference type="Proteomes" id="UP001165121">
    <property type="component" value="Unassembled WGS sequence"/>
</dbReference>
<dbReference type="InterPro" id="IPR001878">
    <property type="entry name" value="Znf_CCHC"/>
</dbReference>
<feature type="domain" description="CCHC-type" evidence="2">
    <location>
        <begin position="31"/>
        <end position="45"/>
    </location>
</feature>
<accession>A0A9W6XVP5</accession>